<dbReference type="RefSeq" id="WP_111373345.1">
    <property type="nucleotide sequence ID" value="NZ_CP029480.1"/>
</dbReference>
<protein>
    <recommendedName>
        <fullName evidence="3">DUF2892 domain-containing protein</fullName>
    </recommendedName>
</protein>
<keyword evidence="2" id="KW-1185">Reference proteome</keyword>
<evidence type="ECO:0008006" key="3">
    <source>
        <dbReference type="Google" id="ProtNLM"/>
    </source>
</evidence>
<organism evidence="1 2">
    <name type="scientific">Arcticibacterium luteifluviistationis</name>
    <dbReference type="NCBI Taxonomy" id="1784714"/>
    <lineage>
        <taxon>Bacteria</taxon>
        <taxon>Pseudomonadati</taxon>
        <taxon>Bacteroidota</taxon>
        <taxon>Cytophagia</taxon>
        <taxon>Cytophagales</taxon>
        <taxon>Leadbetterellaceae</taxon>
        <taxon>Arcticibacterium</taxon>
    </lineage>
</organism>
<name>A0A2Z4GFY9_9BACT</name>
<accession>A0A2Z4GFY9</accession>
<dbReference type="EMBL" id="CP029480">
    <property type="protein sequence ID" value="AWV99977.1"/>
    <property type="molecule type" value="Genomic_DNA"/>
</dbReference>
<dbReference type="OrthoDB" id="1049592at2"/>
<reference evidence="1 2" key="1">
    <citation type="submission" date="2018-05" db="EMBL/GenBank/DDBJ databases">
        <title>Complete genome sequence of Arcticibacterium luteifluviistationis SM1504T, a cytophagaceae bacterium isolated from Arctic surface seawater.</title>
        <authorList>
            <person name="Li Y."/>
            <person name="Qin Q.-L."/>
        </authorList>
    </citation>
    <scope>NUCLEOTIDE SEQUENCE [LARGE SCALE GENOMIC DNA]</scope>
    <source>
        <strain evidence="1 2">SM1504</strain>
    </source>
</reference>
<dbReference type="KEGG" id="als:DJ013_18120"/>
<dbReference type="Proteomes" id="UP000249873">
    <property type="component" value="Chromosome"/>
</dbReference>
<dbReference type="AlphaFoldDB" id="A0A2Z4GFY9"/>
<proteinExistence type="predicted"/>
<evidence type="ECO:0000313" key="1">
    <source>
        <dbReference type="EMBL" id="AWV99977.1"/>
    </source>
</evidence>
<sequence length="73" mass="8234">MKILELLAQPWSFMRILRLIMGGYIAIVSVMEGQYFLVLAGLFFVYQAVMNAGCAACIPMESKNEKIETKNID</sequence>
<evidence type="ECO:0000313" key="2">
    <source>
        <dbReference type="Proteomes" id="UP000249873"/>
    </source>
</evidence>
<gene>
    <name evidence="1" type="ORF">DJ013_18120</name>
</gene>